<gene>
    <name evidence="1" type="ORF">FHS79_002161</name>
</gene>
<comment type="caution">
    <text evidence="1">The sequence shown here is derived from an EMBL/GenBank/DDBJ whole genome shotgun (WGS) entry which is preliminary data.</text>
</comment>
<protein>
    <submittedName>
        <fullName evidence="1">Uncharacterized protein</fullName>
    </submittedName>
</protein>
<dbReference type="EMBL" id="JACIIV010000014">
    <property type="protein sequence ID" value="MBB6227979.1"/>
    <property type="molecule type" value="Genomic_DNA"/>
</dbReference>
<organism evidence="1 2">
    <name type="scientific">Polymorphobacter multimanifer</name>
    <dbReference type="NCBI Taxonomy" id="1070431"/>
    <lineage>
        <taxon>Bacteria</taxon>
        <taxon>Pseudomonadati</taxon>
        <taxon>Pseudomonadota</taxon>
        <taxon>Alphaproteobacteria</taxon>
        <taxon>Sphingomonadales</taxon>
        <taxon>Sphingosinicellaceae</taxon>
        <taxon>Polymorphobacter</taxon>
    </lineage>
</organism>
<dbReference type="Proteomes" id="UP000538147">
    <property type="component" value="Unassembled WGS sequence"/>
</dbReference>
<evidence type="ECO:0000313" key="2">
    <source>
        <dbReference type="Proteomes" id="UP000538147"/>
    </source>
</evidence>
<dbReference type="RefSeq" id="WP_184199504.1">
    <property type="nucleotide sequence ID" value="NZ_JACIIV010000014.1"/>
</dbReference>
<reference evidence="1 2" key="1">
    <citation type="submission" date="2020-08" db="EMBL/GenBank/DDBJ databases">
        <title>Genomic Encyclopedia of Type Strains, Phase IV (KMG-IV): sequencing the most valuable type-strain genomes for metagenomic binning, comparative biology and taxonomic classification.</title>
        <authorList>
            <person name="Goeker M."/>
        </authorList>
    </citation>
    <scope>NUCLEOTIDE SEQUENCE [LARGE SCALE GENOMIC DNA]</scope>
    <source>
        <strain evidence="1 2">DSM 102189</strain>
    </source>
</reference>
<proteinExistence type="predicted"/>
<keyword evidence="2" id="KW-1185">Reference proteome</keyword>
<sequence length="2474" mass="262502">MPARGLSIVDLLGLPPGSTALIPPDLRAELARLAIVDLVTTTSADAFIYSGTVKSLGETLFRSSLDWPITLPLLNLGVPFQLVRKRLALADGTDLEPAADGFQLDLTLDRVSIEVPGLRPAILVPSAGVTAAHLVAPIEGQPLFEKPVRIIGSATLRISSAPGGGAPSLRFVAPPDPLDPDAPTGAVATLGFEPPHFFFGGSDFGMTVDRLLYDDSETFTPAEIEARGQGPEWRGIAIREATLFMPRNAPLLGDVSTGVRDVLLGSPLGLQGEVRVDFGITPVAPSAINITQHDVRTAGTDVFNDRPLSQLTQIGDAKKRVHEVSLVADGTDEVEVSITGILNPPPQGDPRTFSFRWKLPDGSSVEGLQSGRFRVKPQDQVEMTGLETLDGETLESPPVFIRFKAAGLQATPRIDLDFGGRIHQDVVSLSGDAAALAGARFFVHMDPVNPPAEWRWLYGPWLDAEPHTSTDTRPDFRGPPGIRILALRGFQDKTPLPNRQVEIEIIPGAPALIGCLTGVFDANGPVGVRSVEASYKLAAFHSTGDKRPADAPATLNGTTLAVPSETLAAVLIGAGDISAQPVTRHVQVLMGFNETEPTHFIADGSRDNSLAVPFSTQLLHRWRDRFNRGQHRNIAFLVVGRTCDLGDESLNANLSGRRALKGWELLGGDLAFSISRGERFQWGEPHIGLKMQGHLNGQHEADSPIIPSDMKASRVPSPDTDTATAPDHDGWLFKIRNNGGFSSRDPEAHNRPRYRRVDIHAIDWGPHAEPNPGGTIAAGTGFRRVLVPGALPADLALPASTRSSTPYRVRLVIRWDSPSVAELADAIPTQAEITIAWPAAAQNVPGTGGQVTPEPRATHGPKIFTFIGGWTYDPRSTATQFSLSISASGTPDGLADLKGDDAAMNAAAMALGLGPALLAGIQSTDVAEGGVRAGALVGAIAFAAVYGRDGKVVLNGIKIETRQQAISTLEGAGFRVVFDYTVSIGFEFSAFGITITAESPISIRYRNVGFAVDSSKSGFDAVSIVYDNASFDIADPGQWVINGPLGELIRVAGSRAGSGSTWIELDLVFALDLGVVKITGCTLRATMSEGGLGLEFRGFSAAIDVPGVIAGSGSVSLGAGGEIRAGVEADLIPIGAAAMASLAFDPPKNFFALEVGVMLPVGIPLAQSGLAIYGFIGRFVTNGKRDFTSPTLAAVAADPVLRELGWYELPGQDKYTAEAGQWALGLGVSVGTMPDTGFTFNALGMLSIGFPDPDVVLSVDVSLFQRPKLPAAQKPAAATSLRILGMIAISPRAVVVAVKGEYLVPKVLRLAVPFGAYFPLPGNNDAAFLRIGSDGHGGRLGEPVSLTLLPDTLDIKVWAFLMVEARELLDLGGIDDFDLRGFSIGFGAGWTMQWGARPIVLRVSAKLLAGMGTKPLTIVAGLFVEGELRLFVVSLSVRGEVKALITEQSQSFTGKFCGKVDLFLVSYEGCVDVRFGSGDDPGIPVPDHPLTQVDLTARDGSITGRAYKPGEAQQPDLGNIVWPDTVPVLGFAQPIANALQGSAFAPDPAELPGVAWSGSTELKYAFRLKKLVLRRRGGAALAGPLESVWWWPTHRGGVLLPDDPAPSEQEGRQLALLSWHPAPWSRSMIGGGESTSADPVNTIEALCKAAPGATRGCVRADRASRDGFGRTRLVGDAGTRFAAHITEAMPGASSIADAMAAVSMAGWEIEPGGARPLATAIDLPGGPRGLTAGYRLARISNGQQLVSSLGASILPTTALFGAVLTLRVCAEAGLATQQSRCDDFSDLKPGDKVPDGQLRRGDTRYEWKSPDVAATSPIVDHFPREGDGAAELWFGSKGMIARFLKPVDRVLAEVAFAEGGPVTMMAHDANNRRIGLVQGSATAEKPHELLIEAKDIAWVHFVGGAAPNSRGISRKSGGSLLRLCLGAEGSDEDIAAELLVAELLKASRDTDHAGSTTPPVRGWTADGKPVRLAIKAEPHPEPGERWPRCSLLRIEADPGVAVARFEVAAWPHGDVSVLALCGTDWQSQMLQQADAAARTDTAAALTDKADPETSSERPNLLDAGTEYEIVVGVEWTGWRRDRDAPPGTLPPPLGDGLRWTAFLDVVHRFSTAHLALPPVAALPIDVRKENVFDPRALSRHIIGFAPDGTGAPHFLDDRLRVFLRVDHVEPMLARYGRALRLKLRRTDPPASSLAAPNGSGPSLRPPDLAISLSVARLDTDRMQTADRRFVNAAQVAPCLKPPALGGRTLLIQADMAPDAAYDLMFTAPPLASPDEDAVVIARTNFRTSRYRGPADMLSAMDFAVDDLAVDPRLPFDAMVQPDTAPTSASADDASFETRLRALGLDPWPLPPAPRAVALWHFGGGVFRLHGVMLETDEPMDRQGRMAIRRISLGQVRSRRDPATGTTAREWVQGPALQRIVRNAATTRAIWMAAAPIAAAAGQAIRIDFDDGTASSFALKAIGRAPRLALQQGLA</sequence>
<accession>A0A841L520</accession>
<name>A0A841L520_9SPHN</name>
<evidence type="ECO:0000313" key="1">
    <source>
        <dbReference type="EMBL" id="MBB6227979.1"/>
    </source>
</evidence>